<evidence type="ECO:0000259" key="7">
    <source>
        <dbReference type="PROSITE" id="PS51134"/>
    </source>
</evidence>
<dbReference type="PROSITE" id="PS51134">
    <property type="entry name" value="ZF_TFIIB"/>
    <property type="match status" value="1"/>
</dbReference>
<keyword evidence="5" id="KW-0479">Metal-binding</keyword>
<dbReference type="GO" id="GO:0097550">
    <property type="term" value="C:transcription preinitiation complex"/>
    <property type="evidence" value="ECO:0007669"/>
    <property type="project" value="TreeGrafter"/>
</dbReference>
<evidence type="ECO:0000256" key="4">
    <source>
        <dbReference type="ARBA" id="ARBA00031706"/>
    </source>
</evidence>
<reference evidence="8 9" key="1">
    <citation type="journal article" date="2018" name="Sci. Rep.">
        <title>Raphidocelis subcapitata (=Pseudokirchneriella subcapitata) provides an insight into genome evolution and environmental adaptations in the Sphaeropleales.</title>
        <authorList>
            <person name="Suzuki S."/>
            <person name="Yamaguchi H."/>
            <person name="Nakajima N."/>
            <person name="Kawachi M."/>
        </authorList>
    </citation>
    <scope>NUCLEOTIDE SEQUENCE [LARGE SCALE GENOMIC DNA]</scope>
    <source>
        <strain evidence="8 9">NIES-35</strain>
    </source>
</reference>
<dbReference type="GO" id="GO:0070897">
    <property type="term" value="P:transcription preinitiation complex assembly"/>
    <property type="evidence" value="ECO:0007669"/>
    <property type="project" value="InterPro"/>
</dbReference>
<dbReference type="PRINTS" id="PR00685">
    <property type="entry name" value="TIFACTORIIB"/>
</dbReference>
<dbReference type="PANTHER" id="PTHR11618:SF13">
    <property type="entry name" value="TRANSCRIPTION INITIATION FACTOR IIB"/>
    <property type="match status" value="1"/>
</dbReference>
<dbReference type="GO" id="GO:0005634">
    <property type="term" value="C:nucleus"/>
    <property type="evidence" value="ECO:0007669"/>
    <property type="project" value="TreeGrafter"/>
</dbReference>
<dbReference type="Pfam" id="PF00382">
    <property type="entry name" value="TFIIB"/>
    <property type="match status" value="1"/>
</dbReference>
<feature type="region of interest" description="Disordered" evidence="6">
    <location>
        <begin position="52"/>
        <end position="71"/>
    </location>
</feature>
<dbReference type="Gene3D" id="1.10.472.170">
    <property type="match status" value="1"/>
</dbReference>
<dbReference type="GO" id="GO:0017025">
    <property type="term" value="F:TBP-class protein binding"/>
    <property type="evidence" value="ECO:0007669"/>
    <property type="project" value="InterPro"/>
</dbReference>
<feature type="domain" description="TFIIB-type" evidence="7">
    <location>
        <begin position="8"/>
        <end position="39"/>
    </location>
</feature>
<evidence type="ECO:0000256" key="3">
    <source>
        <dbReference type="ARBA" id="ARBA00023163"/>
    </source>
</evidence>
<dbReference type="FunCoup" id="A0A2V0NQY4">
    <property type="interactions" value="2051"/>
</dbReference>
<dbReference type="OrthoDB" id="25790at2759"/>
<dbReference type="SUPFAM" id="SSF57783">
    <property type="entry name" value="Zinc beta-ribbon"/>
    <property type="match status" value="1"/>
</dbReference>
<dbReference type="InterPro" id="IPR013150">
    <property type="entry name" value="TFIIB_cyclin"/>
</dbReference>
<dbReference type="PANTHER" id="PTHR11618">
    <property type="entry name" value="TRANSCRIPTION INITIATION FACTOR IIB-RELATED"/>
    <property type="match status" value="1"/>
</dbReference>
<dbReference type="InterPro" id="IPR036915">
    <property type="entry name" value="Cyclin-like_sf"/>
</dbReference>
<keyword evidence="5" id="KW-0862">Zinc</keyword>
<keyword evidence="2" id="KW-0805">Transcription regulation</keyword>
<keyword evidence="9" id="KW-1185">Reference proteome</keyword>
<dbReference type="AlphaFoldDB" id="A0A2V0NQY4"/>
<feature type="region of interest" description="Disordered" evidence="6">
    <location>
        <begin position="217"/>
        <end position="238"/>
    </location>
</feature>
<dbReference type="GO" id="GO:0008270">
    <property type="term" value="F:zinc ion binding"/>
    <property type="evidence" value="ECO:0007669"/>
    <property type="project" value="UniProtKB-KW"/>
</dbReference>
<keyword evidence="8" id="KW-0396">Initiation factor</keyword>
<sequence>MDGVGPRLERVCPNCGGRDMVEVHSEGDVVCKGCGLVVEAHIIDERSEWRTFGDKDKEGDDPSRVGGASNPLLDDGGLGTMIGRVQGDGGASFALNKMHMRQNNQMRALRSAFGAIGEMCVKLNQSDAVKSAASEIYKNVHDNKVLRGRKSELIYAACVLVASRQFKELGALFRSNMPPGTSMTAICKQLYACYKGINELQQSQALESAAARAAGGGGGGGGAGGSGGGGGGGAGPTGPAAGRGGGGAGGVAGAAANAESVMPRCLSALGYGNKEIIAAKRIAQAVLKLGSEQTMPWSGKNPMTVAGSIIWGVVQLEQLKAAAGGGASGSGGGAGGEADERAINEVSGATGMAPITIREGFRDMLPVWFQDGTIVPETFATKQQLEALGAKLGVDVNAAVDAGGSKAARKRKKQKTG</sequence>
<dbReference type="STRING" id="307507.A0A2V0NQY4"/>
<evidence type="ECO:0000256" key="2">
    <source>
        <dbReference type="ARBA" id="ARBA00023015"/>
    </source>
</evidence>
<evidence type="ECO:0000256" key="1">
    <source>
        <dbReference type="ARBA" id="ARBA00022737"/>
    </source>
</evidence>
<accession>A0A2V0NQY4</accession>
<dbReference type="Pfam" id="PF08271">
    <property type="entry name" value="Zn_Ribbon_TF"/>
    <property type="match status" value="1"/>
</dbReference>
<dbReference type="InParanoid" id="A0A2V0NQY4"/>
<evidence type="ECO:0000256" key="6">
    <source>
        <dbReference type="SAM" id="MobiDB-lite"/>
    </source>
</evidence>
<organism evidence="8 9">
    <name type="scientific">Raphidocelis subcapitata</name>
    <dbReference type="NCBI Taxonomy" id="307507"/>
    <lineage>
        <taxon>Eukaryota</taxon>
        <taxon>Viridiplantae</taxon>
        <taxon>Chlorophyta</taxon>
        <taxon>core chlorophytes</taxon>
        <taxon>Chlorophyceae</taxon>
        <taxon>CS clade</taxon>
        <taxon>Sphaeropleales</taxon>
        <taxon>Selenastraceae</taxon>
        <taxon>Raphidocelis</taxon>
    </lineage>
</organism>
<name>A0A2V0NQY4_9CHLO</name>
<comment type="caution">
    <text evidence="8">The sequence shown here is derived from an EMBL/GenBank/DDBJ whole genome shotgun (WGS) entry which is preliminary data.</text>
</comment>
<keyword evidence="1" id="KW-0677">Repeat</keyword>
<dbReference type="InterPro" id="IPR000812">
    <property type="entry name" value="TFIIB"/>
</dbReference>
<dbReference type="SUPFAM" id="SSF47954">
    <property type="entry name" value="Cyclin-like"/>
    <property type="match status" value="1"/>
</dbReference>
<evidence type="ECO:0000313" key="9">
    <source>
        <dbReference type="Proteomes" id="UP000247498"/>
    </source>
</evidence>
<dbReference type="Gene3D" id="1.10.472.10">
    <property type="entry name" value="Cyclin-like"/>
    <property type="match status" value="1"/>
</dbReference>
<dbReference type="GO" id="GO:0003743">
    <property type="term" value="F:translation initiation factor activity"/>
    <property type="evidence" value="ECO:0007669"/>
    <property type="project" value="UniProtKB-KW"/>
</dbReference>
<gene>
    <name evidence="8" type="ORF">Rsub_00675</name>
</gene>
<keyword evidence="5" id="KW-0863">Zinc-finger</keyword>
<dbReference type="EMBL" id="BDRX01000003">
    <property type="protein sequence ID" value="GBF87963.1"/>
    <property type="molecule type" value="Genomic_DNA"/>
</dbReference>
<dbReference type="Proteomes" id="UP000247498">
    <property type="component" value="Unassembled WGS sequence"/>
</dbReference>
<keyword evidence="8" id="KW-0648">Protein biosynthesis</keyword>
<evidence type="ECO:0000313" key="8">
    <source>
        <dbReference type="EMBL" id="GBF87963.1"/>
    </source>
</evidence>
<protein>
    <recommendedName>
        <fullName evidence="4">General transcription factor TFIIB</fullName>
    </recommendedName>
</protein>
<evidence type="ECO:0000256" key="5">
    <source>
        <dbReference type="PROSITE-ProRule" id="PRU00469"/>
    </source>
</evidence>
<proteinExistence type="predicted"/>
<dbReference type="InterPro" id="IPR013137">
    <property type="entry name" value="Znf_TFIIB"/>
</dbReference>
<keyword evidence="3" id="KW-0804">Transcription</keyword>
<feature type="compositionally biased region" description="Basic and acidic residues" evidence="6">
    <location>
        <begin position="52"/>
        <end position="63"/>
    </location>
</feature>